<evidence type="ECO:0000256" key="1">
    <source>
        <dbReference type="SAM" id="Phobius"/>
    </source>
</evidence>
<protein>
    <recommendedName>
        <fullName evidence="4">Adhesion protein</fullName>
    </recommendedName>
</protein>
<feature type="transmembrane region" description="Helical" evidence="1">
    <location>
        <begin position="20"/>
        <end position="41"/>
    </location>
</feature>
<evidence type="ECO:0008006" key="4">
    <source>
        <dbReference type="Google" id="ProtNLM"/>
    </source>
</evidence>
<name>A0AAD1NWK6_9ACTN</name>
<keyword evidence="1" id="KW-0472">Membrane</keyword>
<organism evidence="2 3">
    <name type="scientific">Cutibacterium modestum</name>
    <dbReference type="NCBI Taxonomy" id="2559073"/>
    <lineage>
        <taxon>Bacteria</taxon>
        <taxon>Bacillati</taxon>
        <taxon>Actinomycetota</taxon>
        <taxon>Actinomycetes</taxon>
        <taxon>Propionibacteriales</taxon>
        <taxon>Propionibacteriaceae</taxon>
        <taxon>Cutibacterium</taxon>
    </lineage>
</organism>
<reference evidence="2" key="1">
    <citation type="submission" date="2021-06" db="EMBL/GenBank/DDBJ databases">
        <title>Genome sequence of Cutibacterium modestum strain KB17-24694.</title>
        <authorList>
            <person name="Dekio I."/>
            <person name="Asahina A."/>
            <person name="Nishida M."/>
        </authorList>
    </citation>
    <scope>NUCLEOTIDE SEQUENCE</scope>
    <source>
        <strain evidence="2">KB17-24694</strain>
    </source>
</reference>
<proteinExistence type="predicted"/>
<dbReference type="GeneID" id="92881075"/>
<keyword evidence="1" id="KW-1133">Transmembrane helix</keyword>
<dbReference type="Proteomes" id="UP000825072">
    <property type="component" value="Chromosome 1"/>
</dbReference>
<keyword evidence="1" id="KW-0812">Transmembrane</keyword>
<dbReference type="RefSeq" id="WP_002528599.1">
    <property type="nucleotide sequence ID" value="NZ_AP024747.1"/>
</dbReference>
<dbReference type="EMBL" id="AP024747">
    <property type="protein sequence ID" value="BCY25854.1"/>
    <property type="molecule type" value="Genomic_DNA"/>
</dbReference>
<evidence type="ECO:0000313" key="2">
    <source>
        <dbReference type="EMBL" id="BCY25854.1"/>
    </source>
</evidence>
<accession>A0AAD1NWK6</accession>
<sequence length="66" mass="7228">MSIHDNMTTDQYRRAPLNGLIIGTIIGVAWVLVLLIPGVFVDDPSRKEKMNLVALVLPALGWLTGL</sequence>
<dbReference type="AlphaFoldDB" id="A0AAD1NWK6"/>
<gene>
    <name evidence="2" type="ORF">KB1_18440</name>
</gene>
<evidence type="ECO:0000313" key="3">
    <source>
        <dbReference type="Proteomes" id="UP000825072"/>
    </source>
</evidence>